<dbReference type="GeneID" id="37200560"/>
<dbReference type="Proteomes" id="UP000248961">
    <property type="component" value="Unassembled WGS sequence"/>
</dbReference>
<sequence>MKFLILVTVLLAPLVSAADICRTSRDNCEGTRVCCNGIHEGQCCNLGATVRHIRYTLPADSRGRSWTGNSCQGEVRTFPNRHAGTSCHRPANPGGRSGKWLRGLGSADEEEGDVVVEAHHSCAEPNTLYYEGEDGLEESAALPGHLSADEVLEALERGVSVKTLIIQEIRE</sequence>
<keyword evidence="1" id="KW-0732">Signal</keyword>
<gene>
    <name evidence="2" type="ORF">BO97DRAFT_413069</name>
</gene>
<dbReference type="RefSeq" id="XP_025553006.1">
    <property type="nucleotide sequence ID" value="XM_025696271.1"/>
</dbReference>
<evidence type="ECO:0000256" key="1">
    <source>
        <dbReference type="SAM" id="SignalP"/>
    </source>
</evidence>
<reference evidence="2 3" key="1">
    <citation type="submission" date="2018-02" db="EMBL/GenBank/DDBJ databases">
        <title>The genomes of Aspergillus section Nigri reveals drivers in fungal speciation.</title>
        <authorList>
            <consortium name="DOE Joint Genome Institute"/>
            <person name="Vesth T.C."/>
            <person name="Nybo J."/>
            <person name="Theobald S."/>
            <person name="Brandl J."/>
            <person name="Frisvad J.C."/>
            <person name="Nielsen K.F."/>
            <person name="Lyhne E.K."/>
            <person name="Kogle M.E."/>
            <person name="Kuo A."/>
            <person name="Riley R."/>
            <person name="Clum A."/>
            <person name="Nolan M."/>
            <person name="Lipzen A."/>
            <person name="Salamov A."/>
            <person name="Henrissat B."/>
            <person name="Wiebenga A."/>
            <person name="De vries R.P."/>
            <person name="Grigoriev I.V."/>
            <person name="Mortensen U.H."/>
            <person name="Andersen M.R."/>
            <person name="Baker S.E."/>
        </authorList>
    </citation>
    <scope>NUCLEOTIDE SEQUENCE [LARGE SCALE GENOMIC DNA]</scope>
    <source>
        <strain evidence="2 3">CBS 101889</strain>
    </source>
</reference>
<dbReference type="OrthoDB" id="4519464at2759"/>
<evidence type="ECO:0000313" key="2">
    <source>
        <dbReference type="EMBL" id="RAL13852.1"/>
    </source>
</evidence>
<accession>A0A395I0X6</accession>
<feature type="signal peptide" evidence="1">
    <location>
        <begin position="1"/>
        <end position="17"/>
    </location>
</feature>
<name>A0A395I0X6_ASPHC</name>
<dbReference type="EMBL" id="KZ824277">
    <property type="protein sequence ID" value="RAL13852.1"/>
    <property type="molecule type" value="Genomic_DNA"/>
</dbReference>
<keyword evidence="3" id="KW-1185">Reference proteome</keyword>
<evidence type="ECO:0000313" key="3">
    <source>
        <dbReference type="Proteomes" id="UP000248961"/>
    </source>
</evidence>
<protein>
    <recommendedName>
        <fullName evidence="4">Prokineticin domain-containing protein</fullName>
    </recommendedName>
</protein>
<proteinExistence type="predicted"/>
<organism evidence="2 3">
    <name type="scientific">Aspergillus homomorphus (strain CBS 101889)</name>
    <dbReference type="NCBI Taxonomy" id="1450537"/>
    <lineage>
        <taxon>Eukaryota</taxon>
        <taxon>Fungi</taxon>
        <taxon>Dikarya</taxon>
        <taxon>Ascomycota</taxon>
        <taxon>Pezizomycotina</taxon>
        <taxon>Eurotiomycetes</taxon>
        <taxon>Eurotiomycetidae</taxon>
        <taxon>Eurotiales</taxon>
        <taxon>Aspergillaceae</taxon>
        <taxon>Aspergillus</taxon>
        <taxon>Aspergillus subgen. Circumdati</taxon>
    </lineage>
</organism>
<feature type="chain" id="PRO_5017415467" description="Prokineticin domain-containing protein" evidence="1">
    <location>
        <begin position="18"/>
        <end position="171"/>
    </location>
</feature>
<dbReference type="AlphaFoldDB" id="A0A395I0X6"/>
<evidence type="ECO:0008006" key="4">
    <source>
        <dbReference type="Google" id="ProtNLM"/>
    </source>
</evidence>
<dbReference type="VEuPathDB" id="FungiDB:BO97DRAFT_413069"/>